<dbReference type="Pfam" id="PF18862">
    <property type="entry name" value="ApeA_NTD1"/>
    <property type="match status" value="1"/>
</dbReference>
<evidence type="ECO:0000259" key="2">
    <source>
        <dbReference type="Pfam" id="PF18862"/>
    </source>
</evidence>
<name>A0ABW8KJZ5_9GAMM</name>
<evidence type="ECO:0000259" key="1">
    <source>
        <dbReference type="Pfam" id="PF18739"/>
    </source>
</evidence>
<comment type="caution">
    <text evidence="3">The sequence shown here is derived from an EMBL/GenBank/DDBJ whole genome shotgun (WGS) entry which is preliminary data.</text>
</comment>
<dbReference type="RefSeq" id="WP_404542082.1">
    <property type="nucleotide sequence ID" value="NZ_JADIKL010000012.1"/>
</dbReference>
<proteinExistence type="predicted"/>
<reference evidence="3 4" key="1">
    <citation type="submission" date="2020-10" db="EMBL/GenBank/DDBJ databases">
        <title>Phylogeny of dyella-like bacteria.</title>
        <authorList>
            <person name="Fu J."/>
        </authorList>
    </citation>
    <scope>NUCLEOTIDE SEQUENCE [LARGE SCALE GENOMIC DNA]</scope>
    <source>
        <strain evidence="3 4">DKC-1</strain>
    </source>
</reference>
<evidence type="ECO:0000313" key="3">
    <source>
        <dbReference type="EMBL" id="MFK2932455.1"/>
    </source>
</evidence>
<keyword evidence="4" id="KW-1185">Reference proteome</keyword>
<sequence length="516" mass="57468">MNRPSWMVEKLGEAVTKHSISAHATFVGEWFLPSEEGSEQRIAGTLTWSSEHASLELHKSLVPLQGAVYGDEIQTYPVIHGTTIESQYITVLNALRTNNNFSFGPAGVNQSERVISSWVVIGAHVTEQTLYGEVRVRIPGLQMWLSRPSIKQTVLTSEHGNALTILYEIGPLPEELCEIPSQRVTLGWGIETNHSGDQSTDISVRSSGWLRVKSSEPKPLEWFINQVGKATTLLSLLAGSPMSLDAISAKIVDYDVNLEVLVALRADQHCECKSLHEFYMLRSGLGVDFRDVFARWFENYETVGMPSQLALSVLSSEKLWLHVEFLSLMQALEGFHRATMPGLYTTEVEYEPVRHALSNAIPSSVKPDHKDALKSRIKYGNEISLRKRLDALADRLALPLRKMILGGDGNVPRSWVATRNYYTHWDDASREGTLDGPGMHRASFRMRHLIRALYLDFAGVPQEAILRSLVNTCRESQYLIQLNNAEVRRNHPGAQVTPLMQIGVDGAGSSGGQEAE</sequence>
<dbReference type="Pfam" id="PF18739">
    <property type="entry name" value="HEPN_Apea"/>
    <property type="match status" value="1"/>
</dbReference>
<dbReference type="InterPro" id="IPR041223">
    <property type="entry name" value="ApeA_NTD"/>
</dbReference>
<protein>
    <recommendedName>
        <fullName evidence="5">ApeA N-terminal domain-containing protein</fullName>
    </recommendedName>
</protein>
<dbReference type="Proteomes" id="UP001620397">
    <property type="component" value="Unassembled WGS sequence"/>
</dbReference>
<dbReference type="EMBL" id="JADIKL010000012">
    <property type="protein sequence ID" value="MFK2932455.1"/>
    <property type="molecule type" value="Genomic_DNA"/>
</dbReference>
<gene>
    <name evidence="3" type="ORF">ISP14_16850</name>
</gene>
<feature type="domain" description="Apea-like HEPN" evidence="1">
    <location>
        <begin position="326"/>
        <end position="463"/>
    </location>
</feature>
<dbReference type="InterPro" id="IPR041229">
    <property type="entry name" value="HEPN_Apea"/>
</dbReference>
<evidence type="ECO:0008006" key="5">
    <source>
        <dbReference type="Google" id="ProtNLM"/>
    </source>
</evidence>
<feature type="domain" description="ApeA N-terminal" evidence="2">
    <location>
        <begin position="26"/>
        <end position="296"/>
    </location>
</feature>
<evidence type="ECO:0000313" key="4">
    <source>
        <dbReference type="Proteomes" id="UP001620397"/>
    </source>
</evidence>
<accession>A0ABW8KJZ5</accession>
<organism evidence="3 4">
    <name type="scientific">Dyella agri</name>
    <dbReference type="NCBI Taxonomy" id="1926869"/>
    <lineage>
        <taxon>Bacteria</taxon>
        <taxon>Pseudomonadati</taxon>
        <taxon>Pseudomonadota</taxon>
        <taxon>Gammaproteobacteria</taxon>
        <taxon>Lysobacterales</taxon>
        <taxon>Rhodanobacteraceae</taxon>
        <taxon>Dyella</taxon>
    </lineage>
</organism>